<dbReference type="InterPro" id="IPR000210">
    <property type="entry name" value="BTB/POZ_dom"/>
</dbReference>
<feature type="region of interest" description="Disordered" evidence="1">
    <location>
        <begin position="232"/>
        <end position="252"/>
    </location>
</feature>
<dbReference type="STRING" id="1305764.R9PAJ5"/>
<dbReference type="eggNOG" id="ENOG502QWKJ">
    <property type="taxonomic scope" value="Eukaryota"/>
</dbReference>
<dbReference type="PROSITE" id="PS50097">
    <property type="entry name" value="BTB"/>
    <property type="match status" value="1"/>
</dbReference>
<dbReference type="GeneID" id="24111133"/>
<dbReference type="HOGENOM" id="CLU_320567_0_0_1"/>
<reference evidence="4" key="1">
    <citation type="journal article" date="2013" name="Genome Announc.">
        <title>Draft genome sequence of the basidiomycetous yeast-like fungus Pseudozyma hubeiensis SY62, which produces an abundant amount of the biosurfactant mannosylerythritol lipids.</title>
        <authorList>
            <person name="Konishi M."/>
            <person name="Hatada Y."/>
            <person name="Horiuchi J."/>
        </authorList>
    </citation>
    <scope>NUCLEOTIDE SEQUENCE [LARGE SCALE GENOMIC DNA]</scope>
    <source>
        <strain evidence="4">SY62</strain>
    </source>
</reference>
<evidence type="ECO:0000259" key="2">
    <source>
        <dbReference type="PROSITE" id="PS50097"/>
    </source>
</evidence>
<evidence type="ECO:0000313" key="3">
    <source>
        <dbReference type="EMBL" id="GAC98267.1"/>
    </source>
</evidence>
<gene>
    <name evidence="3" type="ORF">PHSY_005859</name>
</gene>
<organism evidence="3 4">
    <name type="scientific">Pseudozyma hubeiensis (strain SY62)</name>
    <name type="common">Yeast</name>
    <dbReference type="NCBI Taxonomy" id="1305764"/>
    <lineage>
        <taxon>Eukaryota</taxon>
        <taxon>Fungi</taxon>
        <taxon>Dikarya</taxon>
        <taxon>Basidiomycota</taxon>
        <taxon>Ustilaginomycotina</taxon>
        <taxon>Ustilaginomycetes</taxon>
        <taxon>Ustilaginales</taxon>
        <taxon>Ustilaginaceae</taxon>
        <taxon>Pseudozyma</taxon>
    </lineage>
</organism>
<sequence length="905" mass="98355">MRSLLERAEQRFADVCWTTAHDDALNHRDLDSDLGHSTYAASSTTSHTNSNTANNALTPPPRTTIPAASPNSDTLIWAHKAILYARAPNSFQTRFLNLRAPAAQLQHIGSTASLVSLPLHRSESELSLASNFSTSIQTGVAQASSANAPAARPGMSAHPRRSIRGAAPPSSFPMKKPSLRKPISRSSISRPLRKGSIDEFNSIASGFATSDSEGEAGSTVSLRASRLINAGPIPTTTRSARPTSPSKMSVTNVPVRKPSFASVTSTADSHTTYAQSSISDTSTVRTPISLKGVSPAFFEATLQYLYTGEEAMVDAFEFLFEDRLASGVEITAEEKLDKLRSDLTFMWRSKLFSDVKLVLGDDDEDEKSDGEVASSIINKGRRRGDGRAKMMDIPDANMSVLSLAQTIDTDRVEESDAEEDELTSFSTHRMILASRSEYFASLLLSPYADSRASVLHLPSPPFTPASLHFTLGFIYTGTLFFSNRTFDLSTAFSLWRAGAYLQIETLQTLVVALIDREFCHGFACSPPCRKCIKRVPRTLAFATSPDVSEQVLQGSALAAVSGLHFGMYWAKDVGNLDPLLQDRIVESISDRLAQDPTLVVSVLRQLSIVGQRIDTERSARWVESLRLMAETISNRVMPILHNHLDTIVTSPAWSDLLDGVGSLGDVLEKCLMMLIDGLTEARAAQIYQTLVGQVLLRKQGFEVAQSRQAVESARGSILRYLKKRWINVRALAGFNRLEKWCLKEIADELDVTTTELYLAEVPPSVKSATLPGRLMAAKRSSSLGGGAAAAVERRSSAVGQRSSLGGAADSIRTSNNSATPTAAAPGRAATVARKSLGTNDGEREAGPIHMRAAVLNRNAAKVRNSERCCFHNAEANDRCFDGIEHDEIDGDDVFVNSQIKRSKRR</sequence>
<dbReference type="EMBL" id="DF238819">
    <property type="protein sequence ID" value="GAC98267.1"/>
    <property type="molecule type" value="Genomic_DNA"/>
</dbReference>
<dbReference type="SMART" id="SM00225">
    <property type="entry name" value="BTB"/>
    <property type="match status" value="1"/>
</dbReference>
<dbReference type="OrthoDB" id="2130750at2759"/>
<feature type="region of interest" description="Disordered" evidence="1">
    <location>
        <begin position="40"/>
        <end position="68"/>
    </location>
</feature>
<feature type="compositionally biased region" description="Low complexity" evidence="1">
    <location>
        <begin position="813"/>
        <end position="830"/>
    </location>
</feature>
<keyword evidence="4" id="KW-1185">Reference proteome</keyword>
<feature type="compositionally biased region" description="Low complexity" evidence="1">
    <location>
        <begin position="40"/>
        <end position="56"/>
    </location>
</feature>
<name>R9PAJ5_PSEHS</name>
<feature type="region of interest" description="Disordered" evidence="1">
    <location>
        <begin position="143"/>
        <end position="186"/>
    </location>
</feature>
<feature type="domain" description="BTB" evidence="2">
    <location>
        <begin position="409"/>
        <end position="483"/>
    </location>
</feature>
<dbReference type="PANTHER" id="PTHR22427">
    <property type="entry name" value="GH15728P"/>
    <property type="match status" value="1"/>
</dbReference>
<dbReference type="RefSeq" id="XP_012191854.1">
    <property type="nucleotide sequence ID" value="XM_012336464.1"/>
</dbReference>
<dbReference type="PANTHER" id="PTHR22427:SF7">
    <property type="entry name" value="GH15728P"/>
    <property type="match status" value="1"/>
</dbReference>
<evidence type="ECO:0000313" key="4">
    <source>
        <dbReference type="Proteomes" id="UP000014071"/>
    </source>
</evidence>
<dbReference type="InterPro" id="IPR011333">
    <property type="entry name" value="SKP1/BTB/POZ_sf"/>
</dbReference>
<dbReference type="SUPFAM" id="SSF54695">
    <property type="entry name" value="POZ domain"/>
    <property type="match status" value="1"/>
</dbReference>
<dbReference type="Pfam" id="PF00651">
    <property type="entry name" value="BTB"/>
    <property type="match status" value="1"/>
</dbReference>
<proteinExistence type="predicted"/>
<dbReference type="Proteomes" id="UP000014071">
    <property type="component" value="Unassembled WGS sequence"/>
</dbReference>
<dbReference type="AlphaFoldDB" id="R9PAJ5"/>
<dbReference type="Gene3D" id="3.30.710.10">
    <property type="entry name" value="Potassium Channel Kv1.1, Chain A"/>
    <property type="match status" value="1"/>
</dbReference>
<protein>
    <recommendedName>
        <fullName evidence="2">BTB domain-containing protein</fullName>
    </recommendedName>
</protein>
<feature type="region of interest" description="Disordered" evidence="1">
    <location>
        <begin position="799"/>
        <end position="830"/>
    </location>
</feature>
<accession>R9PAJ5</accession>
<evidence type="ECO:0000256" key="1">
    <source>
        <dbReference type="SAM" id="MobiDB-lite"/>
    </source>
</evidence>
<feature type="compositionally biased region" description="Low complexity" evidence="1">
    <location>
        <begin position="232"/>
        <end position="246"/>
    </location>
</feature>